<gene>
    <name evidence="1" type="ORF">BBEV_0925</name>
</gene>
<evidence type="ECO:0000313" key="1">
    <source>
        <dbReference type="EMBL" id="AOM82295.1"/>
    </source>
</evidence>
<protein>
    <submittedName>
        <fullName evidence="1">Uncharacterized protein</fullName>
    </submittedName>
</protein>
<name>A0A1D7QTJ0_9BACI</name>
<reference evidence="1 2" key="1">
    <citation type="submission" date="2015-08" db="EMBL/GenBank/DDBJ databases">
        <title>The complete genome sequence of Bacillus beveridgei MLTeJB.</title>
        <authorList>
            <person name="Hanson T.E."/>
            <person name="Mesa C."/>
            <person name="Basesman S.M."/>
            <person name="Oremland R.S."/>
        </authorList>
    </citation>
    <scope>NUCLEOTIDE SEQUENCE [LARGE SCALE GENOMIC DNA]</scope>
    <source>
        <strain evidence="1 2">MLTeJB</strain>
    </source>
</reference>
<evidence type="ECO:0000313" key="2">
    <source>
        <dbReference type="Proteomes" id="UP000094463"/>
    </source>
</evidence>
<accession>A0A1D7QTJ0</accession>
<sequence length="138" mass="15955">MYHVTDVTYVNEEGPLVFTVMFHVNDLPTVFATDLVYAVQQKEWLANPFITHDLQALMSVGECALCGETKVACHPLIGAHREVKERLLAHPAFQRLVRDHFNARQIFKIEDAARLRIATDKQIWDELVKDNERLLKRD</sequence>
<dbReference type="STRING" id="632773.BBEV_0925"/>
<keyword evidence="2" id="KW-1185">Reference proteome</keyword>
<proteinExistence type="predicted"/>
<dbReference type="RefSeq" id="WP_069364402.1">
    <property type="nucleotide sequence ID" value="NZ_CP012502.1"/>
</dbReference>
<dbReference type="EMBL" id="CP012502">
    <property type="protein sequence ID" value="AOM82295.1"/>
    <property type="molecule type" value="Genomic_DNA"/>
</dbReference>
<dbReference type="KEGG" id="bbev:BBEV_0925"/>
<dbReference type="AlphaFoldDB" id="A0A1D7QTJ0"/>
<organism evidence="1 2">
    <name type="scientific">Salisediminibacterium beveridgei</name>
    <dbReference type="NCBI Taxonomy" id="632773"/>
    <lineage>
        <taxon>Bacteria</taxon>
        <taxon>Bacillati</taxon>
        <taxon>Bacillota</taxon>
        <taxon>Bacilli</taxon>
        <taxon>Bacillales</taxon>
        <taxon>Bacillaceae</taxon>
        <taxon>Salisediminibacterium</taxon>
    </lineage>
</organism>
<dbReference type="Proteomes" id="UP000094463">
    <property type="component" value="Chromosome"/>
</dbReference>
<dbReference type="OrthoDB" id="2965770at2"/>